<sequence>MVGDLKTLSLHSYFHIPPIISSQLLLPSSDEVFKEIKDVGQDFSIESLHLFKGDMEISPLSFHSSLEDKWDKEEETEEIETVLKLVLPDYHNYLNAFSKVKEEKIFPHHACDHHIKSEGSLPPVGVIYYLSNHE</sequence>
<comment type="caution">
    <text evidence="1">The sequence shown here is derived from an EMBL/GenBank/DDBJ whole genome shotgun (WGS) entry which is preliminary data.</text>
</comment>
<evidence type="ECO:0000313" key="2">
    <source>
        <dbReference type="Proteomes" id="UP000765509"/>
    </source>
</evidence>
<evidence type="ECO:0000313" key="1">
    <source>
        <dbReference type="EMBL" id="MBW0483621.1"/>
    </source>
</evidence>
<name>A0A9Q3CJ69_9BASI</name>
<proteinExistence type="predicted"/>
<organism evidence="1 2">
    <name type="scientific">Austropuccinia psidii MF-1</name>
    <dbReference type="NCBI Taxonomy" id="1389203"/>
    <lineage>
        <taxon>Eukaryota</taxon>
        <taxon>Fungi</taxon>
        <taxon>Dikarya</taxon>
        <taxon>Basidiomycota</taxon>
        <taxon>Pucciniomycotina</taxon>
        <taxon>Pucciniomycetes</taxon>
        <taxon>Pucciniales</taxon>
        <taxon>Sphaerophragmiaceae</taxon>
        <taxon>Austropuccinia</taxon>
    </lineage>
</organism>
<protein>
    <submittedName>
        <fullName evidence="1">Uncharacterized protein</fullName>
    </submittedName>
</protein>
<dbReference type="AlphaFoldDB" id="A0A9Q3CJ69"/>
<keyword evidence="2" id="KW-1185">Reference proteome</keyword>
<dbReference type="EMBL" id="AVOT02007314">
    <property type="protein sequence ID" value="MBW0483621.1"/>
    <property type="molecule type" value="Genomic_DNA"/>
</dbReference>
<reference evidence="1" key="1">
    <citation type="submission" date="2021-03" db="EMBL/GenBank/DDBJ databases">
        <title>Draft genome sequence of rust myrtle Austropuccinia psidii MF-1, a brazilian biotype.</title>
        <authorList>
            <person name="Quecine M.C."/>
            <person name="Pachon D.M.R."/>
            <person name="Bonatelli M.L."/>
            <person name="Correr F.H."/>
            <person name="Franceschini L.M."/>
            <person name="Leite T.F."/>
            <person name="Margarido G.R.A."/>
            <person name="Almeida C.A."/>
            <person name="Ferrarezi J.A."/>
            <person name="Labate C.A."/>
        </authorList>
    </citation>
    <scope>NUCLEOTIDE SEQUENCE</scope>
    <source>
        <strain evidence="1">MF-1</strain>
    </source>
</reference>
<accession>A0A9Q3CJ69</accession>
<dbReference type="Proteomes" id="UP000765509">
    <property type="component" value="Unassembled WGS sequence"/>
</dbReference>
<gene>
    <name evidence="1" type="ORF">O181_023336</name>
</gene>